<keyword evidence="12" id="KW-1185">Reference proteome</keyword>
<dbReference type="Proteomes" id="UP000657075">
    <property type="component" value="Unassembled WGS sequence"/>
</dbReference>
<dbReference type="AlphaFoldDB" id="A0A830E1W1"/>
<dbReference type="GO" id="GO:0046872">
    <property type="term" value="F:metal ion binding"/>
    <property type="evidence" value="ECO:0007669"/>
    <property type="project" value="UniProtKB-KW"/>
</dbReference>
<evidence type="ECO:0000259" key="8">
    <source>
        <dbReference type="Pfam" id="PF04104"/>
    </source>
</evidence>
<sequence length="91" mass="10941">MINYLRETGELCHYGRLAIAEWMLFKGYSEDEILEVFSHAHNFKPDRTRYHIRYAYEHWIAQGRKLISCKTVREKCNGHNIPELRCWGDPQ</sequence>
<reference evidence="12" key="3">
    <citation type="submission" date="2022-09" db="EMBL/GenBank/DDBJ databases">
        <title>Complete genome sequence of Vulcanisaeta souniana.</title>
        <authorList>
            <person name="Kato S."/>
            <person name="Itoh T."/>
            <person name="Ohkuma M."/>
        </authorList>
    </citation>
    <scope>NUCLEOTIDE SEQUENCE [LARGE SCALE GENOMIC DNA]</scope>
    <source>
        <strain evidence="12">JCM 11219</strain>
    </source>
</reference>
<dbReference type="InterPro" id="IPR058560">
    <property type="entry name" value="DNA_primase_C"/>
</dbReference>
<evidence type="ECO:0000256" key="1">
    <source>
        <dbReference type="ARBA" id="ARBA00001966"/>
    </source>
</evidence>
<dbReference type="Proteomes" id="UP001060771">
    <property type="component" value="Chromosome"/>
</dbReference>
<dbReference type="Pfam" id="PF04104">
    <property type="entry name" value="DNA_primase_lrg"/>
    <property type="match status" value="1"/>
</dbReference>
<keyword evidence="3" id="KW-0639">Primosome</keyword>
<dbReference type="EMBL" id="BMNM01000005">
    <property type="protein sequence ID" value="GGI78318.1"/>
    <property type="molecule type" value="Genomic_DNA"/>
</dbReference>
<dbReference type="OrthoDB" id="46081at2157"/>
<evidence type="ECO:0000313" key="12">
    <source>
        <dbReference type="Proteomes" id="UP001060771"/>
    </source>
</evidence>
<dbReference type="GO" id="GO:0051539">
    <property type="term" value="F:4 iron, 4 sulfur cluster binding"/>
    <property type="evidence" value="ECO:0007669"/>
    <property type="project" value="UniProtKB-KW"/>
</dbReference>
<dbReference type="GO" id="GO:0006269">
    <property type="term" value="P:DNA replication, synthesis of primer"/>
    <property type="evidence" value="ECO:0007669"/>
    <property type="project" value="UniProtKB-KW"/>
</dbReference>
<evidence type="ECO:0000313" key="9">
    <source>
        <dbReference type="EMBL" id="BDR93193.1"/>
    </source>
</evidence>
<proteinExistence type="predicted"/>
<reference evidence="10" key="1">
    <citation type="journal article" date="2014" name="Int. J. Syst. Evol. Microbiol.">
        <title>Complete genome sequence of Corynebacterium casei LMG S-19264T (=DSM 44701T), isolated from a smear-ripened cheese.</title>
        <authorList>
            <consortium name="US DOE Joint Genome Institute (JGI-PGF)"/>
            <person name="Walter F."/>
            <person name="Albersmeier A."/>
            <person name="Kalinowski J."/>
            <person name="Ruckert C."/>
        </authorList>
    </citation>
    <scope>NUCLEOTIDE SEQUENCE</scope>
    <source>
        <strain evidence="10">JCM 11219</strain>
    </source>
</reference>
<keyword evidence="5" id="KW-0479">Metal-binding</keyword>
<protein>
    <recommendedName>
        <fullName evidence="8">DNA primase large subunit C-terminal domain-containing protein</fullName>
    </recommendedName>
</protein>
<reference evidence="10" key="2">
    <citation type="submission" date="2020-09" db="EMBL/GenBank/DDBJ databases">
        <authorList>
            <person name="Sun Q."/>
            <person name="Ohkuma M."/>
        </authorList>
    </citation>
    <scope>NUCLEOTIDE SEQUENCE</scope>
    <source>
        <strain evidence="10">JCM 11219</strain>
    </source>
</reference>
<evidence type="ECO:0000256" key="5">
    <source>
        <dbReference type="ARBA" id="ARBA00022723"/>
    </source>
</evidence>
<organism evidence="10 11">
    <name type="scientific">Vulcanisaeta souniana JCM 11219</name>
    <dbReference type="NCBI Taxonomy" id="1293586"/>
    <lineage>
        <taxon>Archaea</taxon>
        <taxon>Thermoproteota</taxon>
        <taxon>Thermoprotei</taxon>
        <taxon>Thermoproteales</taxon>
        <taxon>Thermoproteaceae</taxon>
        <taxon>Vulcanisaeta</taxon>
    </lineage>
</organism>
<keyword evidence="2" id="KW-0004">4Fe-4S</keyword>
<name>A0A830E1W1_9CREN</name>
<keyword evidence="7" id="KW-0411">Iron-sulfur</keyword>
<dbReference type="EMBL" id="AP026830">
    <property type="protein sequence ID" value="BDR93193.1"/>
    <property type="molecule type" value="Genomic_DNA"/>
</dbReference>
<evidence type="ECO:0000256" key="7">
    <source>
        <dbReference type="ARBA" id="ARBA00023014"/>
    </source>
</evidence>
<keyword evidence="4" id="KW-0235">DNA replication</keyword>
<evidence type="ECO:0000256" key="2">
    <source>
        <dbReference type="ARBA" id="ARBA00022485"/>
    </source>
</evidence>
<comment type="cofactor">
    <cofactor evidence="1">
        <name>[4Fe-4S] cluster</name>
        <dbReference type="ChEBI" id="CHEBI:49883"/>
    </cofactor>
</comment>
<dbReference type="GO" id="GO:1990077">
    <property type="term" value="C:primosome complex"/>
    <property type="evidence" value="ECO:0007669"/>
    <property type="project" value="UniProtKB-KW"/>
</dbReference>
<evidence type="ECO:0000313" key="11">
    <source>
        <dbReference type="Proteomes" id="UP000657075"/>
    </source>
</evidence>
<evidence type="ECO:0000313" key="10">
    <source>
        <dbReference type="EMBL" id="GGI78318.1"/>
    </source>
</evidence>
<evidence type="ECO:0000256" key="6">
    <source>
        <dbReference type="ARBA" id="ARBA00023004"/>
    </source>
</evidence>
<evidence type="ECO:0000256" key="4">
    <source>
        <dbReference type="ARBA" id="ARBA00022705"/>
    </source>
</evidence>
<evidence type="ECO:0000256" key="3">
    <source>
        <dbReference type="ARBA" id="ARBA00022515"/>
    </source>
</evidence>
<feature type="domain" description="DNA primase large subunit C-terminal" evidence="8">
    <location>
        <begin position="2"/>
        <end position="76"/>
    </location>
</feature>
<reference evidence="9" key="4">
    <citation type="journal article" date="2023" name="Microbiol. Resour. Announc.">
        <title>Complete Genome Sequence of Vulcanisaeta souniana Strain IC-059, a Hyperthermophilic Archaeon Isolated from Hot Spring Water in Japan.</title>
        <authorList>
            <person name="Kato S."/>
            <person name="Itoh T."/>
            <person name="Wu L."/>
            <person name="Ma J."/>
            <person name="Ohkuma M."/>
        </authorList>
    </citation>
    <scope>NUCLEOTIDE SEQUENCE</scope>
    <source>
        <strain evidence="9">JCM 11219</strain>
    </source>
</reference>
<keyword evidence="6" id="KW-0408">Iron</keyword>
<gene>
    <name evidence="10" type="ORF">GCM10007112_13930</name>
    <name evidence="9" type="ORF">Vsou_22860</name>
</gene>
<accession>A0A830E1W1</accession>